<keyword evidence="3" id="KW-1185">Reference proteome</keyword>
<evidence type="ECO:0000313" key="3">
    <source>
        <dbReference type="Proteomes" id="UP001218188"/>
    </source>
</evidence>
<proteinExistence type="predicted"/>
<evidence type="ECO:0000313" key="2">
    <source>
        <dbReference type="EMBL" id="KAJ7032323.1"/>
    </source>
</evidence>
<sequence length="269" mass="29584">MSARIRLCGGWDVLVQSRVPPQNEPGGTDLTPGTLTAGLGGHGGRRLGAILEIEGDEISMNPDGNSPANVDILTRTDGNYLEKKTKYCPKSLEISRIISHFLEISRDLDVFNPPGPIFLLLSNKGLHTDLRFFVGVHGWFAASAETWIRPPVTLSSLVKNKPAWKKTGNLLRCAIRCKLMFTRLNLGTMAADNTPCNALLQPRIGLKQRNCGRRHISNGQAMTSAMENRPCTAARWIFVPVNPEIRKVLIVHPKNTAHNHPIPPALPLD</sequence>
<dbReference type="Proteomes" id="UP001218188">
    <property type="component" value="Unassembled WGS sequence"/>
</dbReference>
<dbReference type="EMBL" id="JARJCM010000074">
    <property type="protein sequence ID" value="KAJ7032323.1"/>
    <property type="molecule type" value="Genomic_DNA"/>
</dbReference>
<feature type="region of interest" description="Disordered" evidence="1">
    <location>
        <begin position="18"/>
        <end position="41"/>
    </location>
</feature>
<protein>
    <submittedName>
        <fullName evidence="2">Uncharacterized protein</fullName>
    </submittedName>
</protein>
<feature type="compositionally biased region" description="Low complexity" evidence="1">
    <location>
        <begin position="25"/>
        <end position="37"/>
    </location>
</feature>
<accession>A0AAD6SR43</accession>
<reference evidence="2" key="1">
    <citation type="submission" date="2023-03" db="EMBL/GenBank/DDBJ databases">
        <title>Massive genome expansion in bonnet fungi (Mycena s.s.) driven by repeated elements and novel gene families across ecological guilds.</title>
        <authorList>
            <consortium name="Lawrence Berkeley National Laboratory"/>
            <person name="Harder C.B."/>
            <person name="Miyauchi S."/>
            <person name="Viragh M."/>
            <person name="Kuo A."/>
            <person name="Thoen E."/>
            <person name="Andreopoulos B."/>
            <person name="Lu D."/>
            <person name="Skrede I."/>
            <person name="Drula E."/>
            <person name="Henrissat B."/>
            <person name="Morin E."/>
            <person name="Kohler A."/>
            <person name="Barry K."/>
            <person name="LaButti K."/>
            <person name="Morin E."/>
            <person name="Salamov A."/>
            <person name="Lipzen A."/>
            <person name="Mereny Z."/>
            <person name="Hegedus B."/>
            <person name="Baldrian P."/>
            <person name="Stursova M."/>
            <person name="Weitz H."/>
            <person name="Taylor A."/>
            <person name="Grigoriev I.V."/>
            <person name="Nagy L.G."/>
            <person name="Martin F."/>
            <person name="Kauserud H."/>
        </authorList>
    </citation>
    <scope>NUCLEOTIDE SEQUENCE</scope>
    <source>
        <strain evidence="2">CBHHK200</strain>
    </source>
</reference>
<name>A0AAD6SR43_9AGAR</name>
<evidence type="ECO:0000256" key="1">
    <source>
        <dbReference type="SAM" id="MobiDB-lite"/>
    </source>
</evidence>
<comment type="caution">
    <text evidence="2">The sequence shown here is derived from an EMBL/GenBank/DDBJ whole genome shotgun (WGS) entry which is preliminary data.</text>
</comment>
<gene>
    <name evidence="2" type="ORF">C8F04DRAFT_1185173</name>
</gene>
<dbReference type="AlphaFoldDB" id="A0AAD6SR43"/>
<organism evidence="2 3">
    <name type="scientific">Mycena alexandri</name>
    <dbReference type="NCBI Taxonomy" id="1745969"/>
    <lineage>
        <taxon>Eukaryota</taxon>
        <taxon>Fungi</taxon>
        <taxon>Dikarya</taxon>
        <taxon>Basidiomycota</taxon>
        <taxon>Agaricomycotina</taxon>
        <taxon>Agaricomycetes</taxon>
        <taxon>Agaricomycetidae</taxon>
        <taxon>Agaricales</taxon>
        <taxon>Marasmiineae</taxon>
        <taxon>Mycenaceae</taxon>
        <taxon>Mycena</taxon>
    </lineage>
</organism>